<feature type="transmembrane region" description="Helical" evidence="1">
    <location>
        <begin position="83"/>
        <end position="101"/>
    </location>
</feature>
<reference evidence="2" key="1">
    <citation type="submission" date="2016-12" db="EMBL/GenBank/DDBJ databases">
        <title>The genomes of Aspergillus section Nigri reveals drivers in fungal speciation.</title>
        <authorList>
            <consortium name="DOE Joint Genome Institute"/>
            <person name="Vesth T.C."/>
            <person name="Nybo J."/>
            <person name="Theobald S."/>
            <person name="Brandl J."/>
            <person name="Frisvad J.C."/>
            <person name="Nielsen K.F."/>
            <person name="Lyhne E.K."/>
            <person name="Kogle M.E."/>
            <person name="Kuo A."/>
            <person name="Riley R."/>
            <person name="Clum A."/>
            <person name="Nolan M."/>
            <person name="Lipzen A."/>
            <person name="Salamov A."/>
            <person name="Henrissat B."/>
            <person name="Wiebenga A."/>
            <person name="De Vries R.P."/>
            <person name="Grigoriev I.V."/>
            <person name="Mortensen U.H."/>
            <person name="Andersen M.R."/>
            <person name="Baker S.E."/>
        </authorList>
    </citation>
    <scope>NUCLEOTIDE SEQUENCE [LARGE SCALE GENOMIC DNA]</scope>
    <source>
        <strain evidence="2">CBS 113365</strain>
    </source>
</reference>
<dbReference type="GeneID" id="37217788"/>
<keyword evidence="1" id="KW-1133">Transmembrane helix</keyword>
<dbReference type="Proteomes" id="UP000248405">
    <property type="component" value="Unassembled WGS sequence"/>
</dbReference>
<dbReference type="RefSeq" id="XP_025561000.1">
    <property type="nucleotide sequence ID" value="XM_025713196.1"/>
</dbReference>
<gene>
    <name evidence="2" type="ORF">BO88DRAFT_85525</name>
</gene>
<keyword evidence="1" id="KW-0472">Membrane</keyword>
<dbReference type="AlphaFoldDB" id="A0A319B367"/>
<accession>A0A319B367</accession>
<evidence type="ECO:0000313" key="2">
    <source>
        <dbReference type="EMBL" id="PYH67206.1"/>
    </source>
</evidence>
<proteinExistence type="predicted"/>
<keyword evidence="1" id="KW-0812">Transmembrane</keyword>
<evidence type="ECO:0000256" key="1">
    <source>
        <dbReference type="SAM" id="Phobius"/>
    </source>
</evidence>
<organism evidence="2 3">
    <name type="scientific">Aspergillus vadensis (strain CBS 113365 / IMI 142717 / IBT 24658)</name>
    <dbReference type="NCBI Taxonomy" id="1448311"/>
    <lineage>
        <taxon>Eukaryota</taxon>
        <taxon>Fungi</taxon>
        <taxon>Dikarya</taxon>
        <taxon>Ascomycota</taxon>
        <taxon>Pezizomycotina</taxon>
        <taxon>Eurotiomycetes</taxon>
        <taxon>Eurotiomycetidae</taxon>
        <taxon>Eurotiales</taxon>
        <taxon>Aspergillaceae</taxon>
        <taxon>Aspergillus</taxon>
        <taxon>Aspergillus subgen. Circumdati</taxon>
    </lineage>
</organism>
<evidence type="ECO:0000313" key="3">
    <source>
        <dbReference type="Proteomes" id="UP000248405"/>
    </source>
</evidence>
<keyword evidence="3" id="KW-1185">Reference proteome</keyword>
<sequence length="124" mass="13545">MTMELGWLHRFNLASSTYQSFNHLPVTQPGKHELTNNTLPPLPGPFRLYSSGSIHQSMARTDPRTRHAGPDSRPGCDADPAELLLLLFVATMMAIAFISVGNPSCPRNSTMLSPVPSQPLLCLC</sequence>
<name>A0A319B367_ASPVC</name>
<dbReference type="EMBL" id="KZ821631">
    <property type="protein sequence ID" value="PYH67206.1"/>
    <property type="molecule type" value="Genomic_DNA"/>
</dbReference>
<protein>
    <submittedName>
        <fullName evidence="2">Uncharacterized protein</fullName>
    </submittedName>
</protein>